<evidence type="ECO:0000313" key="5">
    <source>
        <dbReference type="Proteomes" id="UP000678679"/>
    </source>
</evidence>
<comment type="similarity">
    <text evidence="1">Belongs to the glycosyl hydrolase 16 family.</text>
</comment>
<keyword evidence="5" id="KW-1185">Reference proteome</keyword>
<dbReference type="KEGG" id="fya:KMW28_21570"/>
<proteinExistence type="inferred from homology"/>
<dbReference type="Proteomes" id="UP000678679">
    <property type="component" value="Chromosome 2"/>
</dbReference>
<name>A0AAX1NEJ5_9BACT</name>
<dbReference type="GO" id="GO:0004553">
    <property type="term" value="F:hydrolase activity, hydrolyzing O-glycosyl compounds"/>
    <property type="evidence" value="ECO:0007669"/>
    <property type="project" value="InterPro"/>
</dbReference>
<dbReference type="RefSeq" id="WP_169662297.1">
    <property type="nucleotide sequence ID" value="NZ_CP076133.1"/>
</dbReference>
<reference evidence="4 5" key="1">
    <citation type="submission" date="2021-05" db="EMBL/GenBank/DDBJ databases">
        <title>Comparative genomic studies on the polysaccharide-degrading batcterial strains of the Flammeovirga genus.</title>
        <authorList>
            <person name="Zewei F."/>
            <person name="Zheng Z."/>
            <person name="Yu L."/>
            <person name="Ruyue G."/>
            <person name="Yanhong M."/>
            <person name="Yuanyuan C."/>
            <person name="Jingyan G."/>
            <person name="Wenjun H."/>
        </authorList>
    </citation>
    <scope>NUCLEOTIDE SEQUENCE [LARGE SCALE GENOMIC DNA]</scope>
    <source>
        <strain evidence="4 5">NBRC:100898</strain>
    </source>
</reference>
<dbReference type="SUPFAM" id="SSF49899">
    <property type="entry name" value="Concanavalin A-like lectins/glucanases"/>
    <property type="match status" value="1"/>
</dbReference>
<organism evidence="4 5">
    <name type="scientific">Flammeovirga yaeyamensis</name>
    <dbReference type="NCBI Taxonomy" id="367791"/>
    <lineage>
        <taxon>Bacteria</taxon>
        <taxon>Pseudomonadati</taxon>
        <taxon>Bacteroidota</taxon>
        <taxon>Cytophagia</taxon>
        <taxon>Cytophagales</taxon>
        <taxon>Flammeovirgaceae</taxon>
        <taxon>Flammeovirga</taxon>
    </lineage>
</organism>
<dbReference type="InterPro" id="IPR026444">
    <property type="entry name" value="Secre_tail"/>
</dbReference>
<feature type="chain" id="PRO_5043567291" evidence="2">
    <location>
        <begin position="21"/>
        <end position="503"/>
    </location>
</feature>
<dbReference type="Gene3D" id="2.60.120.200">
    <property type="match status" value="1"/>
</dbReference>
<evidence type="ECO:0000256" key="2">
    <source>
        <dbReference type="SAM" id="SignalP"/>
    </source>
</evidence>
<evidence type="ECO:0000259" key="3">
    <source>
        <dbReference type="PROSITE" id="PS51762"/>
    </source>
</evidence>
<evidence type="ECO:0000256" key="1">
    <source>
        <dbReference type="ARBA" id="ARBA00006865"/>
    </source>
</evidence>
<gene>
    <name evidence="4" type="ORF">KMW28_21570</name>
</gene>
<feature type="signal peptide" evidence="2">
    <location>
        <begin position="1"/>
        <end position="20"/>
    </location>
</feature>
<dbReference type="NCBIfam" id="TIGR04183">
    <property type="entry name" value="Por_Secre_tail"/>
    <property type="match status" value="1"/>
</dbReference>
<dbReference type="EMBL" id="CP076133">
    <property type="protein sequence ID" value="QWG05015.1"/>
    <property type="molecule type" value="Genomic_DNA"/>
</dbReference>
<protein>
    <submittedName>
        <fullName evidence="4">T9SS type A sorting domain-containing protein</fullName>
    </submittedName>
</protein>
<dbReference type="Pfam" id="PF18962">
    <property type="entry name" value="Por_Secre_tail"/>
    <property type="match status" value="1"/>
</dbReference>
<sequence length="503" mass="55948">MKNFYLILLLSFNLGHLVNAQEWSNIPVPAYAGPGNTWELQSNLSDDFNYNFNAVNYKSNFGNGKWYNFYHNGWDGPGTTYWTYNKVKVDGDNLVITVAKSNNTSKMGIPGVFSGCVTSNNRVVYPVYVESAISVANISLASCFWLLSPDDTQEIDIIENYGNVPWFKQFTHISHHSFIRTPFTDYQPKDWNSWYNDNRVTANYGWGDWCWNNGNRRYMRMGVYWVGPKHFEYYIDGQLVRVMYHNATATKVNGTWEYQYFNSMNGQFPANNANGYTAVTTYATGSVYNFSTIQAASNNSNGISVIDPGNFQGGAGFTKAMDIIINVESQQWLALNHTPSDADLASSARNQMKVDWVRVYKPKSSSGGGSNGTTCADAPDYNGNSNSYSAGQYVINGGILYRKRSDGQWDWIANCNSSSRVSELVIEDIPEAQIALSPNPAKGFVKISGLGEGSYQAEIVTMQGQILSTQTVSRATNTLSTADLSPGVYIIKVAGEAQKLIVR</sequence>
<accession>A0AAX1NEJ5</accession>
<dbReference type="AlphaFoldDB" id="A0AAX1NEJ5"/>
<dbReference type="PROSITE" id="PS51762">
    <property type="entry name" value="GH16_2"/>
    <property type="match status" value="1"/>
</dbReference>
<keyword evidence="2" id="KW-0732">Signal</keyword>
<evidence type="ECO:0000313" key="4">
    <source>
        <dbReference type="EMBL" id="QWG05015.1"/>
    </source>
</evidence>
<dbReference type="GO" id="GO:0005975">
    <property type="term" value="P:carbohydrate metabolic process"/>
    <property type="evidence" value="ECO:0007669"/>
    <property type="project" value="InterPro"/>
</dbReference>
<feature type="domain" description="GH16" evidence="3">
    <location>
        <begin position="21"/>
        <end position="365"/>
    </location>
</feature>
<dbReference type="InterPro" id="IPR000757">
    <property type="entry name" value="Beta-glucanase-like"/>
</dbReference>
<dbReference type="InterPro" id="IPR013320">
    <property type="entry name" value="ConA-like_dom_sf"/>
</dbReference>